<evidence type="ECO:0000313" key="1">
    <source>
        <dbReference type="EMBL" id="KAF7575349.1"/>
    </source>
</evidence>
<name>A0A2W1DBM2_9PLEO</name>
<sequence length="280" mass="32294">MRGLLDLPNELLYTVIEHALTIPVNFHDDRIRYRPPLERGVYCLPGPDAKKTPRPMSLLLTNRRLYLETKLYLSRLDKSQTLELDIAIVSDHWIWPTARSLPVWKHNTILDKVEINLIPCCTPDDRYLQTGGYERDLCSTVASLVDLLYSFLENKQVDSYTKYAIRDYLAHPSPEQLVGKSGITRINTLIIRINTNWYGDGNRLLSGTEVPHRKIQGLAHLDFNRLYSVAPTKAQRYIGVMKDYIDQWLSSSNRDKASMRVGKILFCTDEAVWEEVSITK</sequence>
<accession>A0A2W1DBM2</accession>
<comment type="caution">
    <text evidence="1">The sequence shown here is derived from an EMBL/GenBank/DDBJ whole genome shotgun (WGS) entry which is preliminary data.</text>
</comment>
<dbReference type="RefSeq" id="XP_001933680.1">
    <property type="nucleotide sequence ID" value="XM_001933645.1"/>
</dbReference>
<protein>
    <submittedName>
        <fullName evidence="1">Uncharacterized protein</fullName>
    </submittedName>
</protein>
<dbReference type="Proteomes" id="UP000245464">
    <property type="component" value="Chromosome 2"/>
</dbReference>
<evidence type="ECO:0000313" key="2">
    <source>
        <dbReference type="Proteomes" id="UP000245464"/>
    </source>
</evidence>
<dbReference type="OMA" id="HWIWPTW"/>
<dbReference type="KEGG" id="ptrr:6341577"/>
<proteinExistence type="predicted"/>
<reference evidence="1 2" key="1">
    <citation type="journal article" date="2018" name="BMC Genomics">
        <title>Comparative genomics of the wheat fungal pathogen Pyrenophora tritici-repentis reveals chromosomal variations and genome plasticity.</title>
        <authorList>
            <person name="Moolhuijzen P."/>
            <person name="See P.T."/>
            <person name="Hane J.K."/>
            <person name="Shi G."/>
            <person name="Liu Z."/>
            <person name="Oliver R.P."/>
            <person name="Moffat C.S."/>
        </authorList>
    </citation>
    <scope>NUCLEOTIDE SEQUENCE [LARGE SCALE GENOMIC DNA]</scope>
    <source>
        <strain evidence="1">M4</strain>
    </source>
</reference>
<dbReference type="OrthoDB" id="2823490at2759"/>
<gene>
    <name evidence="1" type="ORF">PtrM4_069730</name>
</gene>
<organism evidence="1 2">
    <name type="scientific">Pyrenophora tritici-repentis</name>
    <dbReference type="NCBI Taxonomy" id="45151"/>
    <lineage>
        <taxon>Eukaryota</taxon>
        <taxon>Fungi</taxon>
        <taxon>Dikarya</taxon>
        <taxon>Ascomycota</taxon>
        <taxon>Pezizomycotina</taxon>
        <taxon>Dothideomycetes</taxon>
        <taxon>Pleosporomycetidae</taxon>
        <taxon>Pleosporales</taxon>
        <taxon>Pleosporineae</taxon>
        <taxon>Pleosporaceae</taxon>
        <taxon>Pyrenophora</taxon>
    </lineage>
</organism>
<dbReference type="AlphaFoldDB" id="A0A2W1DBM2"/>
<dbReference type="EMBL" id="NQIK02000002">
    <property type="protein sequence ID" value="KAF7575349.1"/>
    <property type="molecule type" value="Genomic_DNA"/>
</dbReference>
<dbReference type="GeneID" id="6341577"/>